<reference evidence="2 3" key="1">
    <citation type="submission" date="2017-08" db="EMBL/GenBank/DDBJ databases">
        <title>Infants hospitalized years apart are colonized by the same room-sourced microbial strains.</title>
        <authorList>
            <person name="Brooks B."/>
            <person name="Olm M.R."/>
            <person name="Firek B.A."/>
            <person name="Baker R."/>
            <person name="Thomas B.C."/>
            <person name="Morowitz M.J."/>
            <person name="Banfield J.F."/>
        </authorList>
    </citation>
    <scope>NUCLEOTIDE SEQUENCE [LARGE SCALE GENOMIC DNA]</scope>
    <source>
        <strain evidence="2">S2_005_003_R2_43</strain>
    </source>
</reference>
<protein>
    <submittedName>
        <fullName evidence="2">PIN domain-containing protein</fullName>
    </submittedName>
</protein>
<organism evidence="2 3">
    <name type="scientific">Ancylobacter novellus</name>
    <name type="common">Thiobacillus novellus</name>
    <dbReference type="NCBI Taxonomy" id="921"/>
    <lineage>
        <taxon>Bacteria</taxon>
        <taxon>Pseudomonadati</taxon>
        <taxon>Pseudomonadota</taxon>
        <taxon>Alphaproteobacteria</taxon>
        <taxon>Hyphomicrobiales</taxon>
        <taxon>Xanthobacteraceae</taxon>
        <taxon>Ancylobacter</taxon>
    </lineage>
</organism>
<comment type="caution">
    <text evidence="2">The sequence shown here is derived from an EMBL/GenBank/DDBJ whole genome shotgun (WGS) entry which is preliminary data.</text>
</comment>
<dbReference type="Proteomes" id="UP000249577">
    <property type="component" value="Unassembled WGS sequence"/>
</dbReference>
<accession>A0A2W5M3F1</accession>
<name>A0A2W5M3F1_ANCNO</name>
<dbReference type="CDD" id="cd09871">
    <property type="entry name" value="PIN_MtVapC28-VapC30-like"/>
    <property type="match status" value="1"/>
</dbReference>
<dbReference type="SUPFAM" id="SSF88723">
    <property type="entry name" value="PIN domain-like"/>
    <property type="match status" value="1"/>
</dbReference>
<evidence type="ECO:0000259" key="1">
    <source>
        <dbReference type="Pfam" id="PF01850"/>
    </source>
</evidence>
<dbReference type="AlphaFoldDB" id="A0A2W5M3F1"/>
<dbReference type="EMBL" id="QFPN01000010">
    <property type="protein sequence ID" value="PZQ11933.1"/>
    <property type="molecule type" value="Genomic_DNA"/>
</dbReference>
<dbReference type="InterPro" id="IPR029060">
    <property type="entry name" value="PIN-like_dom_sf"/>
</dbReference>
<dbReference type="Pfam" id="PF01850">
    <property type="entry name" value="PIN"/>
    <property type="match status" value="1"/>
</dbReference>
<dbReference type="InterPro" id="IPR002716">
    <property type="entry name" value="PIN_dom"/>
</dbReference>
<evidence type="ECO:0000313" key="2">
    <source>
        <dbReference type="EMBL" id="PZQ11933.1"/>
    </source>
</evidence>
<proteinExistence type="predicted"/>
<gene>
    <name evidence="2" type="ORF">DI565_17290</name>
</gene>
<evidence type="ECO:0000313" key="3">
    <source>
        <dbReference type="Proteomes" id="UP000249577"/>
    </source>
</evidence>
<feature type="domain" description="PIN" evidence="1">
    <location>
        <begin position="1"/>
        <end position="129"/>
    </location>
</feature>
<dbReference type="Gene3D" id="3.40.50.1010">
    <property type="entry name" value="5'-nuclease"/>
    <property type="match status" value="1"/>
</dbReference>
<sequence>MFIDACAIVSVLSNEPEADGYKAAIDRADAPWTSALAAFEAVLVLARPGKLGVGYSIVHELMLLYFAERGIALKQLGDPKEVLRNAVTAAERHGSGRKKLSTFDCFHYAAAKAAGSPMLTLDRLLRETDVPTLP</sequence>